<dbReference type="Pfam" id="PF08541">
    <property type="entry name" value="ACP_syn_III_C"/>
    <property type="match status" value="1"/>
</dbReference>
<evidence type="ECO:0000256" key="8">
    <source>
        <dbReference type="ARBA" id="ARBA00023315"/>
    </source>
</evidence>
<accession>A0ABW7SPR1</accession>
<keyword evidence="9" id="KW-0511">Multifunctional enzyme</keyword>
<comment type="function">
    <text evidence="9">Catalyzes the condensation reaction of fatty acid synthesis by the addition to an acyl acceptor of two carbons from malonyl-ACP. Catalyzes the first condensation reaction which initiates fatty acid synthesis and may therefore play a role in governing the total rate of fatty acid production. Possesses both acetoacetyl-ACP synthase and acetyl transacylase activities. Its substrate specificity determines the biosynthesis of branched-chain and/or straight-chain of fatty acids.</text>
</comment>
<dbReference type="PANTHER" id="PTHR34069">
    <property type="entry name" value="3-OXOACYL-[ACYL-CARRIER-PROTEIN] SYNTHASE 3"/>
    <property type="match status" value="1"/>
</dbReference>
<feature type="compositionally biased region" description="Low complexity" evidence="10">
    <location>
        <begin position="346"/>
        <end position="356"/>
    </location>
</feature>
<comment type="catalytic activity">
    <reaction evidence="9">
        <text>malonyl-[ACP] + acetyl-CoA + H(+) = 3-oxobutanoyl-[ACP] + CO2 + CoA</text>
        <dbReference type="Rhea" id="RHEA:12080"/>
        <dbReference type="Rhea" id="RHEA-COMP:9623"/>
        <dbReference type="Rhea" id="RHEA-COMP:9625"/>
        <dbReference type="ChEBI" id="CHEBI:15378"/>
        <dbReference type="ChEBI" id="CHEBI:16526"/>
        <dbReference type="ChEBI" id="CHEBI:57287"/>
        <dbReference type="ChEBI" id="CHEBI:57288"/>
        <dbReference type="ChEBI" id="CHEBI:78449"/>
        <dbReference type="ChEBI" id="CHEBI:78450"/>
        <dbReference type="EC" id="2.3.1.180"/>
    </reaction>
</comment>
<sequence>MTTRSAVLAGVGGWVPPRVVTNADLSAGLDTSDEWIRSRTGIAQRHLVDPGMSTADLAVEAARRALTSAGTPGVDAVVVATMTPDRSCPATAPEVASRLGLTGVAAYDLGAVCSGFVYSLATAAGLIATELADQVLVIGADALSSVTNPADRTTAVVLADGAGAFVLRAGGPDEPGALGPFDLGSDGGGSDLIQVAAGGARQRLSGRPTDPADFYFTMDGREVFRNAVTRMAASSRTVVRRVGWQLDEVDRVVSHQANIRILSALADELDLDRKRIVSNIDRVGNTGAASIPLAIADADATGVVTAGDRVLLTAFGGGLTWGSTVLVWPRLRPAERPEDPPKPAVATDPAGTGTDPAPAPHQPTSEPPVAGPATR</sequence>
<dbReference type="EMBL" id="JBIRPU010000011">
    <property type="protein sequence ID" value="MFI0794506.1"/>
    <property type="molecule type" value="Genomic_DNA"/>
</dbReference>
<feature type="domain" description="Beta-ketoacyl-[acyl-carrier-protein] synthase III N-terminal" evidence="12">
    <location>
        <begin position="107"/>
        <end position="187"/>
    </location>
</feature>
<dbReference type="InterPro" id="IPR013747">
    <property type="entry name" value="ACP_syn_III_C"/>
</dbReference>
<evidence type="ECO:0000256" key="10">
    <source>
        <dbReference type="SAM" id="MobiDB-lite"/>
    </source>
</evidence>
<keyword evidence="8 9" id="KW-0012">Acyltransferase</keyword>
<keyword evidence="6 9" id="KW-0443">Lipid metabolism</keyword>
<evidence type="ECO:0000313" key="13">
    <source>
        <dbReference type="EMBL" id="MFI0794506.1"/>
    </source>
</evidence>
<dbReference type="NCBIfam" id="TIGR00747">
    <property type="entry name" value="fabH"/>
    <property type="match status" value="1"/>
</dbReference>
<dbReference type="InterPro" id="IPR013751">
    <property type="entry name" value="ACP_syn_III_N"/>
</dbReference>
<evidence type="ECO:0000256" key="4">
    <source>
        <dbReference type="ARBA" id="ARBA00022679"/>
    </source>
</evidence>
<comment type="subunit">
    <text evidence="9">Homodimer.</text>
</comment>
<comment type="pathway">
    <text evidence="9">Lipid metabolism; fatty acid biosynthesis.</text>
</comment>
<evidence type="ECO:0000256" key="3">
    <source>
        <dbReference type="ARBA" id="ARBA00022516"/>
    </source>
</evidence>
<dbReference type="Proteomes" id="UP001611075">
    <property type="component" value="Unassembled WGS sequence"/>
</dbReference>
<reference evidence="13 14" key="1">
    <citation type="submission" date="2024-10" db="EMBL/GenBank/DDBJ databases">
        <title>The Natural Products Discovery Center: Release of the First 8490 Sequenced Strains for Exploring Actinobacteria Biosynthetic Diversity.</title>
        <authorList>
            <person name="Kalkreuter E."/>
            <person name="Kautsar S.A."/>
            <person name="Yang D."/>
            <person name="Bader C.D."/>
            <person name="Teijaro C.N."/>
            <person name="Fluegel L."/>
            <person name="Davis C.M."/>
            <person name="Simpson J.R."/>
            <person name="Lauterbach L."/>
            <person name="Steele A.D."/>
            <person name="Gui C."/>
            <person name="Meng S."/>
            <person name="Li G."/>
            <person name="Viehrig K."/>
            <person name="Ye F."/>
            <person name="Su P."/>
            <person name="Kiefer A.F."/>
            <person name="Nichols A."/>
            <person name="Cepeda A.J."/>
            <person name="Yan W."/>
            <person name="Fan B."/>
            <person name="Jiang Y."/>
            <person name="Adhikari A."/>
            <person name="Zheng C.-J."/>
            <person name="Schuster L."/>
            <person name="Cowan T.M."/>
            <person name="Smanski M.J."/>
            <person name="Chevrette M.G."/>
            <person name="De Carvalho L.P.S."/>
            <person name="Shen B."/>
        </authorList>
    </citation>
    <scope>NUCLEOTIDE SEQUENCE [LARGE SCALE GENOMIC DNA]</scope>
    <source>
        <strain evidence="13 14">NPDC021253</strain>
    </source>
</reference>
<evidence type="ECO:0000259" key="12">
    <source>
        <dbReference type="Pfam" id="PF08545"/>
    </source>
</evidence>
<feature type="domain" description="Beta-ketoacyl-[acyl-carrier-protein] synthase III C-terminal" evidence="11">
    <location>
        <begin position="241"/>
        <end position="328"/>
    </location>
</feature>
<feature type="compositionally biased region" description="Pro residues" evidence="10">
    <location>
        <begin position="357"/>
        <end position="375"/>
    </location>
</feature>
<organism evidence="13 14">
    <name type="scientific">Micromonospora rubida</name>
    <dbReference type="NCBI Taxonomy" id="2697657"/>
    <lineage>
        <taxon>Bacteria</taxon>
        <taxon>Bacillati</taxon>
        <taxon>Actinomycetota</taxon>
        <taxon>Actinomycetes</taxon>
        <taxon>Micromonosporales</taxon>
        <taxon>Micromonosporaceae</taxon>
        <taxon>Micromonospora</taxon>
    </lineage>
</organism>
<feature type="region of interest" description="ACP-binding" evidence="9">
    <location>
        <begin position="256"/>
        <end position="260"/>
    </location>
</feature>
<comment type="subcellular location">
    <subcellularLocation>
        <location evidence="9">Cytoplasm</location>
    </subcellularLocation>
</comment>
<comment type="caution">
    <text evidence="13">The sequence shown here is derived from an EMBL/GenBank/DDBJ whole genome shotgun (WGS) entry which is preliminary data.</text>
</comment>
<gene>
    <name evidence="9" type="primary">fabH</name>
    <name evidence="13" type="ORF">ACH4OY_17745</name>
</gene>
<keyword evidence="14" id="KW-1185">Reference proteome</keyword>
<name>A0ABW7SPR1_9ACTN</name>
<dbReference type="PANTHER" id="PTHR34069:SF2">
    <property type="entry name" value="BETA-KETOACYL-[ACYL-CARRIER-PROTEIN] SYNTHASE III"/>
    <property type="match status" value="1"/>
</dbReference>
<keyword evidence="7 9" id="KW-0275">Fatty acid biosynthesis</keyword>
<keyword evidence="3 9" id="KW-0444">Lipid biosynthesis</keyword>
<evidence type="ECO:0000256" key="7">
    <source>
        <dbReference type="ARBA" id="ARBA00023160"/>
    </source>
</evidence>
<evidence type="ECO:0000259" key="11">
    <source>
        <dbReference type="Pfam" id="PF08541"/>
    </source>
</evidence>
<comment type="domain">
    <text evidence="9">The last Arg residue of the ACP-binding site is essential for the weak association between ACP/AcpP and FabH.</text>
</comment>
<feature type="active site" evidence="9">
    <location>
        <position position="285"/>
    </location>
</feature>
<dbReference type="NCBIfam" id="NF006829">
    <property type="entry name" value="PRK09352.1"/>
    <property type="match status" value="1"/>
</dbReference>
<comment type="similarity">
    <text evidence="1 9">Belongs to the thiolase-like superfamily. FabH family.</text>
</comment>
<dbReference type="Pfam" id="PF08545">
    <property type="entry name" value="ACP_syn_III"/>
    <property type="match status" value="1"/>
</dbReference>
<dbReference type="CDD" id="cd00830">
    <property type="entry name" value="KAS_III"/>
    <property type="match status" value="1"/>
</dbReference>
<dbReference type="RefSeq" id="WP_396680884.1">
    <property type="nucleotide sequence ID" value="NZ_JBIRPU010000011.1"/>
</dbReference>
<dbReference type="EC" id="2.3.1.180" evidence="9"/>
<keyword evidence="4 9" id="KW-0808">Transferase</keyword>
<evidence type="ECO:0000256" key="1">
    <source>
        <dbReference type="ARBA" id="ARBA00008642"/>
    </source>
</evidence>
<protein>
    <recommendedName>
        <fullName evidence="9">Beta-ketoacyl-[acyl-carrier-protein] synthase III</fullName>
        <shortName evidence="9">Beta-ketoacyl-ACP synthase III</shortName>
        <shortName evidence="9">KAS III</shortName>
        <ecNumber evidence="9">2.3.1.180</ecNumber>
    </recommendedName>
    <alternativeName>
        <fullName evidence="9">3-oxoacyl-[acyl-carrier-protein] synthase 3</fullName>
    </alternativeName>
    <alternativeName>
        <fullName evidence="9">3-oxoacyl-[acyl-carrier-protein] synthase III</fullName>
    </alternativeName>
</protein>
<feature type="active site" evidence="9">
    <location>
        <position position="113"/>
    </location>
</feature>
<evidence type="ECO:0000256" key="6">
    <source>
        <dbReference type="ARBA" id="ARBA00023098"/>
    </source>
</evidence>
<proteinExistence type="inferred from homology"/>
<feature type="region of interest" description="Disordered" evidence="10">
    <location>
        <begin position="333"/>
        <end position="375"/>
    </location>
</feature>
<evidence type="ECO:0000256" key="5">
    <source>
        <dbReference type="ARBA" id="ARBA00022832"/>
    </source>
</evidence>
<dbReference type="GO" id="GO:0033818">
    <property type="term" value="F:beta-ketoacyl-acyl-carrier-protein synthase III activity"/>
    <property type="evidence" value="ECO:0007669"/>
    <property type="project" value="UniProtKB-EC"/>
</dbReference>
<feature type="active site" evidence="9">
    <location>
        <position position="255"/>
    </location>
</feature>
<keyword evidence="2 9" id="KW-0963">Cytoplasm</keyword>
<dbReference type="Gene3D" id="3.40.47.10">
    <property type="match status" value="1"/>
</dbReference>
<dbReference type="SUPFAM" id="SSF53901">
    <property type="entry name" value="Thiolase-like"/>
    <property type="match status" value="1"/>
</dbReference>
<dbReference type="InterPro" id="IPR004655">
    <property type="entry name" value="FabH"/>
</dbReference>
<evidence type="ECO:0000256" key="2">
    <source>
        <dbReference type="ARBA" id="ARBA00022490"/>
    </source>
</evidence>
<evidence type="ECO:0000256" key="9">
    <source>
        <dbReference type="HAMAP-Rule" id="MF_01815"/>
    </source>
</evidence>
<evidence type="ECO:0000313" key="14">
    <source>
        <dbReference type="Proteomes" id="UP001611075"/>
    </source>
</evidence>
<dbReference type="InterPro" id="IPR016039">
    <property type="entry name" value="Thiolase-like"/>
</dbReference>
<keyword evidence="5 9" id="KW-0276">Fatty acid metabolism</keyword>
<dbReference type="HAMAP" id="MF_01815">
    <property type="entry name" value="FabH"/>
    <property type="match status" value="1"/>
</dbReference>